<keyword evidence="2" id="KW-1185">Reference proteome</keyword>
<organism evidence="1 2">
    <name type="scientific">Ixodes persulcatus</name>
    <name type="common">Taiga tick</name>
    <dbReference type="NCBI Taxonomy" id="34615"/>
    <lineage>
        <taxon>Eukaryota</taxon>
        <taxon>Metazoa</taxon>
        <taxon>Ecdysozoa</taxon>
        <taxon>Arthropoda</taxon>
        <taxon>Chelicerata</taxon>
        <taxon>Arachnida</taxon>
        <taxon>Acari</taxon>
        <taxon>Parasitiformes</taxon>
        <taxon>Ixodida</taxon>
        <taxon>Ixodoidea</taxon>
        <taxon>Ixodidae</taxon>
        <taxon>Ixodinae</taxon>
        <taxon>Ixodes</taxon>
    </lineage>
</organism>
<proteinExistence type="predicted"/>
<dbReference type="Proteomes" id="UP000805193">
    <property type="component" value="Unassembled WGS sequence"/>
</dbReference>
<protein>
    <submittedName>
        <fullName evidence="1">Uncharacterized protein</fullName>
    </submittedName>
</protein>
<name>A0AC60QKW6_IXOPE</name>
<sequence>MARQCSPYWLRGTVDSATAPDQSDAEEERLARSVAELRQLVARSETDDDRGARKRPRMVRKSVLLSPSLHRAKRKRTETAARPPPLMRDMDGREAGVEDTSPGVHTDDGSVDVSPHAERLLRKLHEQHVRFATGRSASEVASETERLERKQAELLRRHTLRMDQLRKELAHAQRMNELDTQRRLHGAIEALENERRQRRALLKRHAEERERILRARRTSQRHREQQMLRGAFKQSVEAQRADLRDVRTSVRERSLRERDSHRVHLASLDNFYQSQLSLLTESLGKEKQEMRRRAAAQSQVLEKMRREFRDKLEEETRNMYDMVARTRDGWVDADPAVPRRKRSQRI</sequence>
<accession>A0AC60QKW6</accession>
<reference evidence="1 2" key="1">
    <citation type="journal article" date="2020" name="Cell">
        <title>Large-Scale Comparative Analyses of Tick Genomes Elucidate Their Genetic Diversity and Vector Capacities.</title>
        <authorList>
            <consortium name="Tick Genome and Microbiome Consortium (TIGMIC)"/>
            <person name="Jia N."/>
            <person name="Wang J."/>
            <person name="Shi W."/>
            <person name="Du L."/>
            <person name="Sun Y."/>
            <person name="Zhan W."/>
            <person name="Jiang J.F."/>
            <person name="Wang Q."/>
            <person name="Zhang B."/>
            <person name="Ji P."/>
            <person name="Bell-Sakyi L."/>
            <person name="Cui X.M."/>
            <person name="Yuan T.T."/>
            <person name="Jiang B.G."/>
            <person name="Yang W.F."/>
            <person name="Lam T.T."/>
            <person name="Chang Q.C."/>
            <person name="Ding S.J."/>
            <person name="Wang X.J."/>
            <person name="Zhu J.G."/>
            <person name="Ruan X.D."/>
            <person name="Zhao L."/>
            <person name="Wei J.T."/>
            <person name="Ye R.Z."/>
            <person name="Que T.C."/>
            <person name="Du C.H."/>
            <person name="Zhou Y.H."/>
            <person name="Cheng J.X."/>
            <person name="Dai P.F."/>
            <person name="Guo W.B."/>
            <person name="Han X.H."/>
            <person name="Huang E.J."/>
            <person name="Li L.F."/>
            <person name="Wei W."/>
            <person name="Gao Y.C."/>
            <person name="Liu J.Z."/>
            <person name="Shao H.Z."/>
            <person name="Wang X."/>
            <person name="Wang C.C."/>
            <person name="Yang T.C."/>
            <person name="Huo Q.B."/>
            <person name="Li W."/>
            <person name="Chen H.Y."/>
            <person name="Chen S.E."/>
            <person name="Zhou L.G."/>
            <person name="Ni X.B."/>
            <person name="Tian J.H."/>
            <person name="Sheng Y."/>
            <person name="Liu T."/>
            <person name="Pan Y.S."/>
            <person name="Xia L.Y."/>
            <person name="Li J."/>
            <person name="Zhao F."/>
            <person name="Cao W.C."/>
        </authorList>
    </citation>
    <scope>NUCLEOTIDE SEQUENCE [LARGE SCALE GENOMIC DNA]</scope>
    <source>
        <strain evidence="1">Iper-2018</strain>
    </source>
</reference>
<gene>
    <name evidence="1" type="ORF">HPB47_018701</name>
</gene>
<evidence type="ECO:0000313" key="1">
    <source>
        <dbReference type="EMBL" id="KAG0435063.1"/>
    </source>
</evidence>
<comment type="caution">
    <text evidence="1">The sequence shown here is derived from an EMBL/GenBank/DDBJ whole genome shotgun (WGS) entry which is preliminary data.</text>
</comment>
<dbReference type="EMBL" id="JABSTQ010007949">
    <property type="protein sequence ID" value="KAG0435063.1"/>
    <property type="molecule type" value="Genomic_DNA"/>
</dbReference>
<evidence type="ECO:0000313" key="2">
    <source>
        <dbReference type="Proteomes" id="UP000805193"/>
    </source>
</evidence>